<sequence length="560" mass="62434">MPITLALLEQQMRPVGRCGEERREDTERRLRVGYRVFATNILITLPLCWPPPACSVEAYASTVQVVTEKSPSYILYQRAAGSLSVYLMSSMADALQRCLANVRLALGYTAKSQETAEGFVHRTDGVPVEVRKQKQCSSFPKPQVGLPPVTTRSGSSENEVMMPPSDGKLRPAPDLSVLVAQLELVLGNPEAAAADDAQRLRVRQLARSASTALEQPFETLQRIVHSPLPLITTRIAQEHKIHSTLVAANEPVSFQALKKASGLEEDLLGSILDYLSTQDMVQKTERGKYAATRLSRLMTAPLFQDAVIHFHDSCLPGFAALNTVLCYQDKALNAFQTGQHSRQDYYTWLESHPVQRDAFHRFMEAQFTSLPTWLTVVDFAFEMGKGLTDDDVAFVDVGGGNGQQCSELKQKLPQLRGRVVLQDRPDVLVKATPFDGVEKMSYDYLTEQPVKGARVYYFRQILHNNDDETCIRILASQLPAMAPDSVIVIDDKTLPDDNPPQGTPGIEYVAGLSIAMKVMFNSRERRESHWRELLGRAGLVVKDIRRFTRFEDSVIIAAKL</sequence>
<keyword evidence="7" id="KW-1185">Reference proteome</keyword>
<evidence type="ECO:0000256" key="2">
    <source>
        <dbReference type="ARBA" id="ARBA00022679"/>
    </source>
</evidence>
<dbReference type="InterPro" id="IPR036390">
    <property type="entry name" value="WH_DNA-bd_sf"/>
</dbReference>
<accession>A0A151GHE1</accession>
<dbReference type="Proteomes" id="UP000076580">
    <property type="component" value="Chromosome 02"/>
</dbReference>
<dbReference type="AlphaFoldDB" id="A0A151GHE1"/>
<dbReference type="SUPFAM" id="SSF53335">
    <property type="entry name" value="S-adenosyl-L-methionine-dependent methyltransferases"/>
    <property type="match status" value="1"/>
</dbReference>
<name>A0A151GHE1_DRECN</name>
<evidence type="ECO:0000259" key="5">
    <source>
        <dbReference type="Pfam" id="PF00891"/>
    </source>
</evidence>
<protein>
    <submittedName>
        <fullName evidence="6">Sterigmatocystin 8-O-methyltransferase</fullName>
    </submittedName>
</protein>
<dbReference type="RefSeq" id="XP_040655899.1">
    <property type="nucleotide sequence ID" value="XM_040800866.1"/>
</dbReference>
<dbReference type="PANTHER" id="PTHR43712">
    <property type="entry name" value="PUTATIVE (AFU_ORTHOLOGUE AFUA_4G14580)-RELATED"/>
    <property type="match status" value="1"/>
</dbReference>
<dbReference type="GO" id="GO:0008171">
    <property type="term" value="F:O-methyltransferase activity"/>
    <property type="evidence" value="ECO:0007669"/>
    <property type="project" value="InterPro"/>
</dbReference>
<evidence type="ECO:0000313" key="6">
    <source>
        <dbReference type="EMBL" id="KYK56547.1"/>
    </source>
</evidence>
<evidence type="ECO:0000256" key="4">
    <source>
        <dbReference type="SAM" id="MobiDB-lite"/>
    </source>
</evidence>
<dbReference type="GeneID" id="63716190"/>
<keyword evidence="2 6" id="KW-0808">Transferase</keyword>
<proteinExistence type="predicted"/>
<feature type="domain" description="O-methyltransferase C-terminal" evidence="5">
    <location>
        <begin position="394"/>
        <end position="538"/>
    </location>
</feature>
<keyword evidence="1 6" id="KW-0489">Methyltransferase</keyword>
<dbReference type="PANTHER" id="PTHR43712:SF4">
    <property type="entry name" value="O-METHYLTRANSFERASE DOMAIN-CONTAINING PROTEIN"/>
    <property type="match status" value="1"/>
</dbReference>
<dbReference type="InterPro" id="IPR016461">
    <property type="entry name" value="COMT-like"/>
</dbReference>
<dbReference type="GO" id="GO:0032259">
    <property type="term" value="P:methylation"/>
    <property type="evidence" value="ECO:0007669"/>
    <property type="project" value="UniProtKB-KW"/>
</dbReference>
<evidence type="ECO:0000256" key="3">
    <source>
        <dbReference type="ARBA" id="ARBA00022691"/>
    </source>
</evidence>
<reference evidence="6 7" key="1">
    <citation type="journal article" date="2016" name="Sci. Rep.">
        <title>Insights into Adaptations to a Near-Obligate Nematode Endoparasitic Lifestyle from the Finished Genome of Drechmeria coniospora.</title>
        <authorList>
            <person name="Zhang L."/>
            <person name="Zhou Z."/>
            <person name="Guo Q."/>
            <person name="Fokkens L."/>
            <person name="Miskei M."/>
            <person name="Pocsi I."/>
            <person name="Zhang W."/>
            <person name="Chen M."/>
            <person name="Wang L."/>
            <person name="Sun Y."/>
            <person name="Donzelli B.G."/>
            <person name="Gibson D.M."/>
            <person name="Nelson D.R."/>
            <person name="Luo J.G."/>
            <person name="Rep M."/>
            <person name="Liu H."/>
            <person name="Yang S."/>
            <person name="Wang J."/>
            <person name="Krasnoff S.B."/>
            <person name="Xu Y."/>
            <person name="Molnar I."/>
            <person name="Lin M."/>
        </authorList>
    </citation>
    <scope>NUCLEOTIDE SEQUENCE [LARGE SCALE GENOMIC DNA]</scope>
    <source>
        <strain evidence="6 7">ARSEF 6962</strain>
    </source>
</reference>
<dbReference type="STRING" id="98403.A0A151GHE1"/>
<dbReference type="InterPro" id="IPR029063">
    <property type="entry name" value="SAM-dependent_MTases_sf"/>
</dbReference>
<organism evidence="6 7">
    <name type="scientific">Drechmeria coniospora</name>
    <name type="common">Nematophagous fungus</name>
    <name type="synonym">Meria coniospora</name>
    <dbReference type="NCBI Taxonomy" id="98403"/>
    <lineage>
        <taxon>Eukaryota</taxon>
        <taxon>Fungi</taxon>
        <taxon>Dikarya</taxon>
        <taxon>Ascomycota</taxon>
        <taxon>Pezizomycotina</taxon>
        <taxon>Sordariomycetes</taxon>
        <taxon>Hypocreomycetidae</taxon>
        <taxon>Hypocreales</taxon>
        <taxon>Ophiocordycipitaceae</taxon>
        <taxon>Drechmeria</taxon>
    </lineage>
</organism>
<dbReference type="PROSITE" id="PS51683">
    <property type="entry name" value="SAM_OMT_II"/>
    <property type="match status" value="1"/>
</dbReference>
<dbReference type="InterPro" id="IPR036388">
    <property type="entry name" value="WH-like_DNA-bd_sf"/>
</dbReference>
<dbReference type="Pfam" id="PF00891">
    <property type="entry name" value="Methyltransf_2"/>
    <property type="match status" value="1"/>
</dbReference>
<dbReference type="InParanoid" id="A0A151GHE1"/>
<dbReference type="EMBL" id="LAYC01000002">
    <property type="protein sequence ID" value="KYK56547.1"/>
    <property type="molecule type" value="Genomic_DNA"/>
</dbReference>
<comment type="caution">
    <text evidence="6">The sequence shown here is derived from an EMBL/GenBank/DDBJ whole genome shotgun (WGS) entry which is preliminary data.</text>
</comment>
<feature type="region of interest" description="Disordered" evidence="4">
    <location>
        <begin position="137"/>
        <end position="168"/>
    </location>
</feature>
<dbReference type="SUPFAM" id="SSF46785">
    <property type="entry name" value="Winged helix' DNA-binding domain"/>
    <property type="match status" value="1"/>
</dbReference>
<evidence type="ECO:0000313" key="7">
    <source>
        <dbReference type="Proteomes" id="UP000076580"/>
    </source>
</evidence>
<keyword evidence="3" id="KW-0949">S-adenosyl-L-methionine</keyword>
<dbReference type="Gene3D" id="3.40.50.150">
    <property type="entry name" value="Vaccinia Virus protein VP39"/>
    <property type="match status" value="1"/>
</dbReference>
<dbReference type="Gene3D" id="1.10.10.10">
    <property type="entry name" value="Winged helix-like DNA-binding domain superfamily/Winged helix DNA-binding domain"/>
    <property type="match status" value="1"/>
</dbReference>
<gene>
    <name evidence="6" type="ORF">DCS_03547</name>
</gene>
<evidence type="ECO:0000256" key="1">
    <source>
        <dbReference type="ARBA" id="ARBA00022603"/>
    </source>
</evidence>
<dbReference type="InterPro" id="IPR001077">
    <property type="entry name" value="COMT_C"/>
</dbReference>